<dbReference type="EMBL" id="CP011805">
    <property type="protein sequence ID" value="AKM07310.1"/>
    <property type="molecule type" value="Genomic_DNA"/>
</dbReference>
<gene>
    <name evidence="2" type="ORF">AM2010_1236</name>
</gene>
<dbReference type="Proteomes" id="UP000037643">
    <property type="component" value="Chromosome"/>
</dbReference>
<protein>
    <recommendedName>
        <fullName evidence="4">DUF2141 domain-containing protein</fullName>
    </recommendedName>
</protein>
<dbReference type="RefSeq" id="WP_082132815.1">
    <property type="nucleotide sequence ID" value="NZ_CP011805.1"/>
</dbReference>
<feature type="signal peptide" evidence="1">
    <location>
        <begin position="1"/>
        <end position="23"/>
    </location>
</feature>
<dbReference type="AlphaFoldDB" id="A0A0G3X6Y1"/>
<accession>A0A0G3X6Y1</accession>
<evidence type="ECO:0000256" key="1">
    <source>
        <dbReference type="SAM" id="SignalP"/>
    </source>
</evidence>
<dbReference type="STRING" id="543877.AM2010_1236"/>
<evidence type="ECO:0008006" key="4">
    <source>
        <dbReference type="Google" id="ProtNLM"/>
    </source>
</evidence>
<dbReference type="OrthoDB" id="9788332at2"/>
<keyword evidence="1" id="KW-0732">Signal</keyword>
<organism evidence="2 3">
    <name type="scientific">Pelagerythrobacter marensis</name>
    <dbReference type="NCBI Taxonomy" id="543877"/>
    <lineage>
        <taxon>Bacteria</taxon>
        <taxon>Pseudomonadati</taxon>
        <taxon>Pseudomonadota</taxon>
        <taxon>Alphaproteobacteria</taxon>
        <taxon>Sphingomonadales</taxon>
        <taxon>Erythrobacteraceae</taxon>
        <taxon>Pelagerythrobacter</taxon>
    </lineage>
</organism>
<dbReference type="InterPro" id="IPR018673">
    <property type="entry name" value="DUF2141"/>
</dbReference>
<sequence length="150" mass="16368" precursor="true">MIMRLFASLGFAGALAAALSVHAAEPAANELTIEINHLRNGKGMIHACLTRDHDHFPDCAADTDALRLSVRTRDAGALRFRGVPGGTYALSIIHDENGNGKLDTFAKIPREGYGFSGNPPVRFGPPKFEEARFELTPGPNRQQVRVRYLL</sequence>
<proteinExistence type="predicted"/>
<evidence type="ECO:0000313" key="3">
    <source>
        <dbReference type="Proteomes" id="UP000037643"/>
    </source>
</evidence>
<reference evidence="2 3" key="1">
    <citation type="submission" date="2015-06" db="EMBL/GenBank/DDBJ databases">
        <authorList>
            <person name="Kim K.M."/>
        </authorList>
    </citation>
    <scope>NUCLEOTIDE SEQUENCE [LARGE SCALE GENOMIC DNA]</scope>
    <source>
        <strain evidence="2 3">KCTC 22370</strain>
    </source>
</reference>
<dbReference type="PATRIC" id="fig|543877.4.peg.1254"/>
<evidence type="ECO:0000313" key="2">
    <source>
        <dbReference type="EMBL" id="AKM07310.1"/>
    </source>
</evidence>
<name>A0A0G3X6Y1_9SPHN</name>
<dbReference type="KEGG" id="amx:AM2010_1236"/>
<feature type="chain" id="PRO_5005186248" description="DUF2141 domain-containing protein" evidence="1">
    <location>
        <begin position="24"/>
        <end position="150"/>
    </location>
</feature>
<keyword evidence="3" id="KW-1185">Reference proteome</keyword>
<dbReference type="Pfam" id="PF09912">
    <property type="entry name" value="DUF2141"/>
    <property type="match status" value="1"/>
</dbReference>